<proteinExistence type="predicted"/>
<accession>A0ACB8DQQ5</accession>
<protein>
    <submittedName>
        <fullName evidence="1">Uncharacterized protein</fullName>
    </submittedName>
</protein>
<name>A0ACB8DQQ5_DERSI</name>
<dbReference type="EMBL" id="CM023479">
    <property type="protein sequence ID" value="KAH7974704.1"/>
    <property type="molecule type" value="Genomic_DNA"/>
</dbReference>
<gene>
    <name evidence="1" type="ORF">HPB49_018357</name>
</gene>
<evidence type="ECO:0000313" key="2">
    <source>
        <dbReference type="Proteomes" id="UP000821865"/>
    </source>
</evidence>
<dbReference type="Proteomes" id="UP000821865">
    <property type="component" value="Chromosome 10"/>
</dbReference>
<organism evidence="1 2">
    <name type="scientific">Dermacentor silvarum</name>
    <name type="common">Tick</name>
    <dbReference type="NCBI Taxonomy" id="543639"/>
    <lineage>
        <taxon>Eukaryota</taxon>
        <taxon>Metazoa</taxon>
        <taxon>Ecdysozoa</taxon>
        <taxon>Arthropoda</taxon>
        <taxon>Chelicerata</taxon>
        <taxon>Arachnida</taxon>
        <taxon>Acari</taxon>
        <taxon>Parasitiformes</taxon>
        <taxon>Ixodida</taxon>
        <taxon>Ixodoidea</taxon>
        <taxon>Ixodidae</taxon>
        <taxon>Rhipicephalinae</taxon>
        <taxon>Dermacentor</taxon>
    </lineage>
</organism>
<reference evidence="1" key="1">
    <citation type="submission" date="2020-05" db="EMBL/GenBank/DDBJ databases">
        <title>Large-scale comparative analyses of tick genomes elucidate their genetic diversity and vector capacities.</title>
        <authorList>
            <person name="Jia N."/>
            <person name="Wang J."/>
            <person name="Shi W."/>
            <person name="Du L."/>
            <person name="Sun Y."/>
            <person name="Zhan W."/>
            <person name="Jiang J."/>
            <person name="Wang Q."/>
            <person name="Zhang B."/>
            <person name="Ji P."/>
            <person name="Sakyi L.B."/>
            <person name="Cui X."/>
            <person name="Yuan T."/>
            <person name="Jiang B."/>
            <person name="Yang W."/>
            <person name="Lam T.T.-Y."/>
            <person name="Chang Q."/>
            <person name="Ding S."/>
            <person name="Wang X."/>
            <person name="Zhu J."/>
            <person name="Ruan X."/>
            <person name="Zhao L."/>
            <person name="Wei J."/>
            <person name="Que T."/>
            <person name="Du C."/>
            <person name="Cheng J."/>
            <person name="Dai P."/>
            <person name="Han X."/>
            <person name="Huang E."/>
            <person name="Gao Y."/>
            <person name="Liu J."/>
            <person name="Shao H."/>
            <person name="Ye R."/>
            <person name="Li L."/>
            <person name="Wei W."/>
            <person name="Wang X."/>
            <person name="Wang C."/>
            <person name="Yang T."/>
            <person name="Huo Q."/>
            <person name="Li W."/>
            <person name="Guo W."/>
            <person name="Chen H."/>
            <person name="Zhou L."/>
            <person name="Ni X."/>
            <person name="Tian J."/>
            <person name="Zhou Y."/>
            <person name="Sheng Y."/>
            <person name="Liu T."/>
            <person name="Pan Y."/>
            <person name="Xia L."/>
            <person name="Li J."/>
            <person name="Zhao F."/>
            <person name="Cao W."/>
        </authorList>
    </citation>
    <scope>NUCLEOTIDE SEQUENCE</scope>
    <source>
        <strain evidence="1">Dsil-2018</strain>
    </source>
</reference>
<evidence type="ECO:0000313" key="1">
    <source>
        <dbReference type="EMBL" id="KAH7974704.1"/>
    </source>
</evidence>
<comment type="caution">
    <text evidence="1">The sequence shown here is derived from an EMBL/GenBank/DDBJ whole genome shotgun (WGS) entry which is preliminary data.</text>
</comment>
<sequence>MACRSTAIGLKLCQRLEEPDLKDCHGIAEFTLMVNKLFYALNVKLPRFGIRSSSKETEVIQEFLDTVNETEENHIAKVSVMFASQVTIESLRVTLASVRDLVADLSNGAHHVLTGKLNQDPLEEIFGCDKKLWR</sequence>
<keyword evidence="2" id="KW-1185">Reference proteome</keyword>